<evidence type="ECO:0000313" key="3">
    <source>
        <dbReference type="EMBL" id="KAK5989624.1"/>
    </source>
</evidence>
<sequence length="258" mass="28512">MSSNLWSYLRRRPILALSAIALAPLASHIIPSYRGYLELGPGGLPYNFLGYSIQAALQPFSFGDTTDPVPFSNPKVFAAHGSHGRGRFLGEGPLPRRRGDRPVVPSYVAPQRQTTDKGDETVMSHLNAYLSELANQKPTLLIIKASVLESKDYRALHLNDNLPNYLAKTTKGEIVHVHQEASSHMVLSLADAEEATRTGWAERHKLSGKLGRLPLSYVLIYAPRDDDEFEVWKRLVHAAIGFTTAPETATDAEKQTEV</sequence>
<name>A0ABR0SBS7_9HYPO</name>
<evidence type="ECO:0000256" key="1">
    <source>
        <dbReference type="SAM" id="MobiDB-lite"/>
    </source>
</evidence>
<dbReference type="EMBL" id="JAVFKD010000014">
    <property type="protein sequence ID" value="KAK5989624.1"/>
    <property type="molecule type" value="Genomic_DNA"/>
</dbReference>
<reference evidence="3 4" key="1">
    <citation type="submission" date="2024-01" db="EMBL/GenBank/DDBJ databases">
        <title>Complete genome of Cladobotryum mycophilum ATHUM6906.</title>
        <authorList>
            <person name="Christinaki A.C."/>
            <person name="Myridakis A.I."/>
            <person name="Kouvelis V.N."/>
        </authorList>
    </citation>
    <scope>NUCLEOTIDE SEQUENCE [LARGE SCALE GENOMIC DNA]</scope>
    <source>
        <strain evidence="3 4">ATHUM6906</strain>
    </source>
</reference>
<keyword evidence="4" id="KW-1185">Reference proteome</keyword>
<gene>
    <name evidence="3" type="ORF">PT974_07878</name>
</gene>
<accession>A0ABR0SBS7</accession>
<dbReference type="Pfam" id="PF17648">
    <property type="entry name" value="Luciferase"/>
    <property type="match status" value="1"/>
</dbReference>
<dbReference type="Proteomes" id="UP001338125">
    <property type="component" value="Unassembled WGS sequence"/>
</dbReference>
<dbReference type="PANTHER" id="PTHR38695:SF1">
    <property type="entry name" value="AMINO ACID PERMEASE_ SLC12A DOMAIN-CONTAINING PROTEIN"/>
    <property type="match status" value="1"/>
</dbReference>
<dbReference type="InterPro" id="IPR040841">
    <property type="entry name" value="Luciferase_dom"/>
</dbReference>
<organism evidence="3 4">
    <name type="scientific">Cladobotryum mycophilum</name>
    <dbReference type="NCBI Taxonomy" id="491253"/>
    <lineage>
        <taxon>Eukaryota</taxon>
        <taxon>Fungi</taxon>
        <taxon>Dikarya</taxon>
        <taxon>Ascomycota</taxon>
        <taxon>Pezizomycotina</taxon>
        <taxon>Sordariomycetes</taxon>
        <taxon>Hypocreomycetidae</taxon>
        <taxon>Hypocreales</taxon>
        <taxon>Hypocreaceae</taxon>
        <taxon>Cladobotryum</taxon>
    </lineage>
</organism>
<evidence type="ECO:0000259" key="2">
    <source>
        <dbReference type="Pfam" id="PF17648"/>
    </source>
</evidence>
<dbReference type="PANTHER" id="PTHR38695">
    <property type="entry name" value="AMINO ACID PERMEASE_ SLC12A DOMAIN-CONTAINING PROTEIN"/>
    <property type="match status" value="1"/>
</dbReference>
<protein>
    <recommendedName>
        <fullName evidence="2">Luciferase domain-containing protein</fullName>
    </recommendedName>
</protein>
<dbReference type="InterPro" id="IPR048273">
    <property type="entry name" value="Luciferase"/>
</dbReference>
<feature type="domain" description="Luciferase" evidence="2">
    <location>
        <begin position="172"/>
        <end position="239"/>
    </location>
</feature>
<feature type="region of interest" description="Disordered" evidence="1">
    <location>
        <begin position="82"/>
        <end position="104"/>
    </location>
</feature>
<evidence type="ECO:0000313" key="4">
    <source>
        <dbReference type="Proteomes" id="UP001338125"/>
    </source>
</evidence>
<proteinExistence type="predicted"/>
<comment type="caution">
    <text evidence="3">The sequence shown here is derived from an EMBL/GenBank/DDBJ whole genome shotgun (WGS) entry which is preliminary data.</text>
</comment>